<organism evidence="14 15">
    <name type="scientific">Prevotella heparinolytica</name>
    <dbReference type="NCBI Taxonomy" id="28113"/>
    <lineage>
        <taxon>Bacteria</taxon>
        <taxon>Pseudomonadati</taxon>
        <taxon>Bacteroidota</taxon>
        <taxon>Bacteroidia</taxon>
        <taxon>Bacteroidales</taxon>
        <taxon>Bacteroidaceae</taxon>
        <taxon>Bacteroides</taxon>
    </lineage>
</organism>
<dbReference type="Gene3D" id="2.170.130.10">
    <property type="entry name" value="TonB-dependent receptor, plug domain"/>
    <property type="match status" value="1"/>
</dbReference>
<dbReference type="SUPFAM" id="SSF56935">
    <property type="entry name" value="Porins"/>
    <property type="match status" value="1"/>
</dbReference>
<feature type="domain" description="TonB-dependent receptor plug" evidence="13">
    <location>
        <begin position="84"/>
        <end position="206"/>
    </location>
</feature>
<feature type="domain" description="TonB-dependent receptor-like beta-barrel" evidence="12">
    <location>
        <begin position="268"/>
        <end position="650"/>
    </location>
</feature>
<dbReference type="Gene3D" id="2.40.170.20">
    <property type="entry name" value="TonB-dependent receptor, beta-barrel domain"/>
    <property type="match status" value="1"/>
</dbReference>
<evidence type="ECO:0000256" key="5">
    <source>
        <dbReference type="ARBA" id="ARBA00022729"/>
    </source>
</evidence>
<keyword evidence="5" id="KW-0732">Signal</keyword>
<evidence type="ECO:0000256" key="7">
    <source>
        <dbReference type="ARBA" id="ARBA00023136"/>
    </source>
</evidence>
<dbReference type="AlphaFoldDB" id="A0A449HZW3"/>
<evidence type="ECO:0000313" key="14">
    <source>
        <dbReference type="EMBL" id="VFB12688.1"/>
    </source>
</evidence>
<dbReference type="InterPro" id="IPR039426">
    <property type="entry name" value="TonB-dep_rcpt-like"/>
</dbReference>
<keyword evidence="6 11" id="KW-0798">TonB box</keyword>
<evidence type="ECO:0000256" key="3">
    <source>
        <dbReference type="ARBA" id="ARBA00022452"/>
    </source>
</evidence>
<dbReference type="InterPro" id="IPR000531">
    <property type="entry name" value="Beta-barrel_TonB"/>
</dbReference>
<gene>
    <name evidence="14" type="primary">btuB_1</name>
    <name evidence="14" type="ORF">NCTC7812_00176</name>
</gene>
<evidence type="ECO:0000256" key="6">
    <source>
        <dbReference type="ARBA" id="ARBA00023077"/>
    </source>
</evidence>
<evidence type="ECO:0000259" key="12">
    <source>
        <dbReference type="Pfam" id="PF00593"/>
    </source>
</evidence>
<keyword evidence="2 10" id="KW-0813">Transport</keyword>
<protein>
    <submittedName>
        <fullName evidence="14">TonB-dependent outer membrane receptor</fullName>
    </submittedName>
</protein>
<evidence type="ECO:0000256" key="1">
    <source>
        <dbReference type="ARBA" id="ARBA00004571"/>
    </source>
</evidence>
<dbReference type="GO" id="GO:0015344">
    <property type="term" value="F:siderophore uptake transmembrane transporter activity"/>
    <property type="evidence" value="ECO:0007669"/>
    <property type="project" value="TreeGrafter"/>
</dbReference>
<keyword evidence="4 10" id="KW-0812">Transmembrane</keyword>
<keyword evidence="3 10" id="KW-1134">Transmembrane beta strand</keyword>
<dbReference type="PROSITE" id="PS52016">
    <property type="entry name" value="TONB_DEPENDENT_REC_3"/>
    <property type="match status" value="1"/>
</dbReference>
<dbReference type="Pfam" id="PF00593">
    <property type="entry name" value="TonB_dep_Rec_b-barrel"/>
    <property type="match status" value="1"/>
</dbReference>
<accession>A0A449HZW3</accession>
<evidence type="ECO:0000313" key="15">
    <source>
        <dbReference type="Proteomes" id="UP000396835"/>
    </source>
</evidence>
<evidence type="ECO:0000256" key="9">
    <source>
        <dbReference type="ARBA" id="ARBA00023237"/>
    </source>
</evidence>
<comment type="subcellular location">
    <subcellularLocation>
        <location evidence="1 10">Cell outer membrane</location>
        <topology evidence="1 10">Multi-pass membrane protein</topology>
    </subcellularLocation>
</comment>
<evidence type="ECO:0000256" key="8">
    <source>
        <dbReference type="ARBA" id="ARBA00023170"/>
    </source>
</evidence>
<dbReference type="Proteomes" id="UP000396835">
    <property type="component" value="Unassembled WGS sequence"/>
</dbReference>
<dbReference type="GO" id="GO:0044718">
    <property type="term" value="P:siderophore transmembrane transport"/>
    <property type="evidence" value="ECO:0007669"/>
    <property type="project" value="TreeGrafter"/>
</dbReference>
<dbReference type="EMBL" id="CAACYH010000002">
    <property type="protein sequence ID" value="VFB12688.1"/>
    <property type="molecule type" value="Genomic_DNA"/>
</dbReference>
<dbReference type="PANTHER" id="PTHR30069:SF29">
    <property type="entry name" value="HEMOGLOBIN AND HEMOGLOBIN-HAPTOGLOBIN-BINDING PROTEIN 1-RELATED"/>
    <property type="match status" value="1"/>
</dbReference>
<evidence type="ECO:0000256" key="2">
    <source>
        <dbReference type="ARBA" id="ARBA00022448"/>
    </source>
</evidence>
<keyword evidence="8 14" id="KW-0675">Receptor</keyword>
<evidence type="ECO:0000256" key="10">
    <source>
        <dbReference type="PROSITE-ProRule" id="PRU01360"/>
    </source>
</evidence>
<keyword evidence="9 10" id="KW-0998">Cell outer membrane</keyword>
<evidence type="ECO:0000256" key="4">
    <source>
        <dbReference type="ARBA" id="ARBA00022692"/>
    </source>
</evidence>
<dbReference type="Pfam" id="PF07715">
    <property type="entry name" value="Plug"/>
    <property type="match status" value="1"/>
</dbReference>
<keyword evidence="7 10" id="KW-0472">Membrane</keyword>
<dbReference type="InterPro" id="IPR036942">
    <property type="entry name" value="Beta-barrel_TonB_sf"/>
</dbReference>
<name>A0A449HZW3_9BACE</name>
<evidence type="ECO:0000259" key="13">
    <source>
        <dbReference type="Pfam" id="PF07715"/>
    </source>
</evidence>
<sequence>MQEYDFFVYLCKEGGTKDYNLFLLFFIKFIRTMYYAMNRKTLSAFLVSITFQTGCLHAQTDSLHLKNVRLDEVVITGTRNETDIRHLPMTISVIGRKLLEQNHRPSILPTLTEQVPGLFTTSRGIMGYGVSTGAAGGMSLRGIGAGVNATGGPTTGLLVLIDGHPQYMGLMGHPIADAYQSMMTERVEVLRGPASVLYGSNAMGGVINIVTRKMKEEGVKTNAQIAYGSYNTLQTEISNRVKKGAFSSVITGSYNRTDGHRENMEFKQHSGYIKLGYDFSDAWKLWGSANITHFNASNPGTVDKPYIDNDSHITRGMTSFALENHYDKTSGAISFFYNWGRHKINDGYQPGGKPQKSHFNSKDRMLGISWYQSATLFSGNQSTVGFDYQHFGGESWNKVVAVDETNANQQVGDHIPGVNKQMDEFAGYIDFRQDISNWLSLDAGLRIDHHSHVGTEWIPQGGIAFHLPRKSELKAMVSKGFRNPTIREMYMFPPQNPDLKAESLMNYELSFSQQLLEGALSYGINLYYIKGDNIIMTDPALRKNVNSGEIENRGIEANIGYRIRHWQVNANYSRLYMKKPVLAAPEHKLYAGVNFSQGRWNLSTGMQYIKGLYTSVVKSKEERTGFVLWNLNIDYRLCRFANIFARGENLLAQHYEVNAGFPMPKATTMGGLSINL</sequence>
<proteinExistence type="inferred from homology"/>
<dbReference type="PANTHER" id="PTHR30069">
    <property type="entry name" value="TONB-DEPENDENT OUTER MEMBRANE RECEPTOR"/>
    <property type="match status" value="1"/>
</dbReference>
<dbReference type="InterPro" id="IPR037066">
    <property type="entry name" value="Plug_dom_sf"/>
</dbReference>
<dbReference type="InterPro" id="IPR012910">
    <property type="entry name" value="Plug_dom"/>
</dbReference>
<evidence type="ECO:0000256" key="11">
    <source>
        <dbReference type="RuleBase" id="RU003357"/>
    </source>
</evidence>
<comment type="similarity">
    <text evidence="10 11">Belongs to the TonB-dependent receptor family.</text>
</comment>
<reference evidence="14 15" key="1">
    <citation type="submission" date="2019-02" db="EMBL/GenBank/DDBJ databases">
        <authorList>
            <consortium name="Pathogen Informatics"/>
        </authorList>
    </citation>
    <scope>NUCLEOTIDE SEQUENCE [LARGE SCALE GENOMIC DNA]</scope>
    <source>
        <strain evidence="14 15">3012STDY7078512</strain>
    </source>
</reference>
<dbReference type="GO" id="GO:0009279">
    <property type="term" value="C:cell outer membrane"/>
    <property type="evidence" value="ECO:0007669"/>
    <property type="project" value="UniProtKB-SubCell"/>
</dbReference>